<feature type="region of interest" description="Disordered" evidence="1">
    <location>
        <begin position="1"/>
        <end position="59"/>
    </location>
</feature>
<accession>A0A822YEK1</accession>
<feature type="compositionally biased region" description="Acidic residues" evidence="1">
    <location>
        <begin position="23"/>
        <end position="36"/>
    </location>
</feature>
<reference evidence="2 3" key="1">
    <citation type="journal article" date="2020" name="Mol. Biol. Evol.">
        <title>Distinct Expression and Methylation Patterns for Genes with Different Fates following a Single Whole-Genome Duplication in Flowering Plants.</title>
        <authorList>
            <person name="Shi T."/>
            <person name="Rahmani R.S."/>
            <person name="Gugger P.F."/>
            <person name="Wang M."/>
            <person name="Li H."/>
            <person name="Zhang Y."/>
            <person name="Li Z."/>
            <person name="Wang Q."/>
            <person name="Van de Peer Y."/>
            <person name="Marchal K."/>
            <person name="Chen J."/>
        </authorList>
    </citation>
    <scope>NUCLEOTIDE SEQUENCE [LARGE SCALE GENOMIC DNA]</scope>
    <source>
        <tissue evidence="2">Leaf</tissue>
    </source>
</reference>
<dbReference type="AlphaFoldDB" id="A0A822YEK1"/>
<evidence type="ECO:0000313" key="3">
    <source>
        <dbReference type="Proteomes" id="UP000607653"/>
    </source>
</evidence>
<organism evidence="2 3">
    <name type="scientific">Nelumbo nucifera</name>
    <name type="common">Sacred lotus</name>
    <dbReference type="NCBI Taxonomy" id="4432"/>
    <lineage>
        <taxon>Eukaryota</taxon>
        <taxon>Viridiplantae</taxon>
        <taxon>Streptophyta</taxon>
        <taxon>Embryophyta</taxon>
        <taxon>Tracheophyta</taxon>
        <taxon>Spermatophyta</taxon>
        <taxon>Magnoliopsida</taxon>
        <taxon>Proteales</taxon>
        <taxon>Nelumbonaceae</taxon>
        <taxon>Nelumbo</taxon>
    </lineage>
</organism>
<evidence type="ECO:0000313" key="2">
    <source>
        <dbReference type="EMBL" id="DAD27938.1"/>
    </source>
</evidence>
<dbReference type="Proteomes" id="UP000607653">
    <property type="component" value="Unassembled WGS sequence"/>
</dbReference>
<comment type="caution">
    <text evidence="2">The sequence shown here is derived from an EMBL/GenBank/DDBJ whole genome shotgun (WGS) entry which is preliminary data.</text>
</comment>
<evidence type="ECO:0000256" key="1">
    <source>
        <dbReference type="SAM" id="MobiDB-lite"/>
    </source>
</evidence>
<proteinExistence type="predicted"/>
<protein>
    <submittedName>
        <fullName evidence="2">Uncharacterized protein</fullName>
    </submittedName>
</protein>
<sequence>MRQIQENERPNPRFSRKRQEQFYESDSEESSSEEEFNSSNSDENCCDESDQDQNRATDQGIEDINLEAFFNLQLDCYYSPVQSCIKPTSIQVRSGKMDDLHSREKNLDQIQLQTQRKLAIMKDLNQETNIIVPNKN</sequence>
<name>A0A822YEK1_NELNU</name>
<keyword evidence="3" id="KW-1185">Reference proteome</keyword>
<dbReference type="EMBL" id="DUZY01000002">
    <property type="protein sequence ID" value="DAD27938.1"/>
    <property type="molecule type" value="Genomic_DNA"/>
</dbReference>
<feature type="compositionally biased region" description="Basic and acidic residues" evidence="1">
    <location>
        <begin position="1"/>
        <end position="21"/>
    </location>
</feature>
<gene>
    <name evidence="2" type="ORF">HUJ06_029406</name>
</gene>